<comment type="caution">
    <text evidence="9">The sequence shown here is derived from an EMBL/GenBank/DDBJ whole genome shotgun (WGS) entry which is preliminary data.</text>
</comment>
<dbReference type="EMBL" id="SNRY01005237">
    <property type="protein sequence ID" value="KAA6315480.1"/>
    <property type="molecule type" value="Genomic_DNA"/>
</dbReference>
<gene>
    <name evidence="9" type="ORF">EZS27_034064</name>
</gene>
<organism evidence="9">
    <name type="scientific">termite gut metagenome</name>
    <dbReference type="NCBI Taxonomy" id="433724"/>
    <lineage>
        <taxon>unclassified sequences</taxon>
        <taxon>metagenomes</taxon>
        <taxon>organismal metagenomes</taxon>
    </lineage>
</organism>
<evidence type="ECO:0000256" key="7">
    <source>
        <dbReference type="SAM" id="Phobius"/>
    </source>
</evidence>
<dbReference type="Pfam" id="PF00037">
    <property type="entry name" value="Fer4"/>
    <property type="match status" value="1"/>
</dbReference>
<keyword evidence="4" id="KW-0249">Electron transport</keyword>
<evidence type="ECO:0000256" key="3">
    <source>
        <dbReference type="ARBA" id="ARBA00022723"/>
    </source>
</evidence>
<dbReference type="AlphaFoldDB" id="A0A5J4Q366"/>
<feature type="transmembrane region" description="Helical" evidence="7">
    <location>
        <begin position="114"/>
        <end position="131"/>
    </location>
</feature>
<evidence type="ECO:0000313" key="9">
    <source>
        <dbReference type="EMBL" id="KAA6315480.1"/>
    </source>
</evidence>
<keyword evidence="7" id="KW-1133">Transmembrane helix</keyword>
<dbReference type="Pfam" id="PF12801">
    <property type="entry name" value="Fer4_5"/>
    <property type="match status" value="2"/>
</dbReference>
<dbReference type="PANTHER" id="PTHR30176:SF3">
    <property type="entry name" value="FERREDOXIN-TYPE PROTEIN NAPH"/>
    <property type="match status" value="1"/>
</dbReference>
<keyword evidence="5" id="KW-0408">Iron</keyword>
<evidence type="ECO:0000256" key="1">
    <source>
        <dbReference type="ARBA" id="ARBA00022448"/>
    </source>
</evidence>
<feature type="domain" description="4Fe-4S ferredoxin-type" evidence="8">
    <location>
        <begin position="155"/>
        <end position="178"/>
    </location>
</feature>
<dbReference type="InterPro" id="IPR017900">
    <property type="entry name" value="4Fe4S_Fe_S_CS"/>
</dbReference>
<dbReference type="PROSITE" id="PS00198">
    <property type="entry name" value="4FE4S_FER_1"/>
    <property type="match status" value="1"/>
</dbReference>
<evidence type="ECO:0000256" key="5">
    <source>
        <dbReference type="ARBA" id="ARBA00023004"/>
    </source>
</evidence>
<dbReference type="GO" id="GO:0051539">
    <property type="term" value="F:4 iron, 4 sulfur cluster binding"/>
    <property type="evidence" value="ECO:0007669"/>
    <property type="project" value="UniProtKB-KW"/>
</dbReference>
<keyword evidence="2" id="KW-0004">4Fe-4S</keyword>
<feature type="domain" description="4Fe-4S ferredoxin-type" evidence="8">
    <location>
        <begin position="180"/>
        <end position="209"/>
    </location>
</feature>
<evidence type="ECO:0000259" key="8">
    <source>
        <dbReference type="PROSITE" id="PS51379"/>
    </source>
</evidence>
<accession>A0A5J4Q366</accession>
<proteinExistence type="predicted"/>
<feature type="transmembrane region" description="Helical" evidence="7">
    <location>
        <begin position="83"/>
        <end position="102"/>
    </location>
</feature>
<dbReference type="GO" id="GO:0005886">
    <property type="term" value="C:plasma membrane"/>
    <property type="evidence" value="ECO:0007669"/>
    <property type="project" value="TreeGrafter"/>
</dbReference>
<dbReference type="GO" id="GO:0046872">
    <property type="term" value="F:metal ion binding"/>
    <property type="evidence" value="ECO:0007669"/>
    <property type="project" value="UniProtKB-KW"/>
</dbReference>
<keyword evidence="7" id="KW-0472">Membrane</keyword>
<keyword evidence="6" id="KW-0411">Iron-sulfur</keyword>
<sequence length="224" mass="25548">MGSPFVKSKQFLNSILIKKRTNKYSIMIEESVLQICILNLLIITGIIFGRFIICKICPFGYLQDWLFKIPFPFKRKSLKGDKYWRSLKYIALGLQLIIGLVLGFDNNDTESGSQTAKLASIIILSFVFIILQRPFCKYLCPAGALFSLCNLISPSRYKVNTDKCTKCKKCTKKCKMDISVYKAPNHLECIRCKSCINACPYKAIETTYRIGRSSSKKNNLKCDN</sequence>
<keyword evidence="1" id="KW-0813">Transport</keyword>
<name>A0A5J4Q366_9ZZZZ</name>
<reference evidence="9" key="1">
    <citation type="submission" date="2019-03" db="EMBL/GenBank/DDBJ databases">
        <title>Single cell metagenomics reveals metabolic interactions within the superorganism composed of flagellate Streblomastix strix and complex community of Bacteroidetes bacteria on its surface.</title>
        <authorList>
            <person name="Treitli S.C."/>
            <person name="Kolisko M."/>
            <person name="Husnik F."/>
            <person name="Keeling P."/>
            <person name="Hampl V."/>
        </authorList>
    </citation>
    <scope>NUCLEOTIDE SEQUENCE</scope>
    <source>
        <strain evidence="9">STM</strain>
    </source>
</reference>
<dbReference type="InterPro" id="IPR017896">
    <property type="entry name" value="4Fe4S_Fe-S-bd"/>
</dbReference>
<keyword evidence="7" id="KW-0812">Transmembrane</keyword>
<dbReference type="PANTHER" id="PTHR30176">
    <property type="entry name" value="FERREDOXIN-TYPE PROTEIN NAPH"/>
    <property type="match status" value="1"/>
</dbReference>
<keyword evidence="3" id="KW-0479">Metal-binding</keyword>
<dbReference type="InterPro" id="IPR051684">
    <property type="entry name" value="Electron_Trans/Redox"/>
</dbReference>
<dbReference type="SUPFAM" id="SSF54862">
    <property type="entry name" value="4Fe-4S ferredoxins"/>
    <property type="match status" value="1"/>
</dbReference>
<protein>
    <submittedName>
        <fullName evidence="9">4Fe-4S binding protein</fullName>
    </submittedName>
</protein>
<evidence type="ECO:0000256" key="6">
    <source>
        <dbReference type="ARBA" id="ARBA00023014"/>
    </source>
</evidence>
<dbReference type="PROSITE" id="PS51379">
    <property type="entry name" value="4FE4S_FER_2"/>
    <property type="match status" value="2"/>
</dbReference>
<evidence type="ECO:0000256" key="2">
    <source>
        <dbReference type="ARBA" id="ARBA00022485"/>
    </source>
</evidence>
<dbReference type="Gene3D" id="3.30.70.20">
    <property type="match status" value="1"/>
</dbReference>
<feature type="transmembrane region" description="Helical" evidence="7">
    <location>
        <begin position="32"/>
        <end position="53"/>
    </location>
</feature>
<evidence type="ECO:0000256" key="4">
    <source>
        <dbReference type="ARBA" id="ARBA00022982"/>
    </source>
</evidence>